<keyword evidence="1" id="KW-0456">Lyase</keyword>
<evidence type="ECO:0000313" key="5">
    <source>
        <dbReference type="Proteomes" id="UP000308528"/>
    </source>
</evidence>
<dbReference type="Gene3D" id="3.90.850.10">
    <property type="entry name" value="Fumarylacetoacetase-like, C-terminal domain"/>
    <property type="match status" value="1"/>
</dbReference>
<dbReference type="RefSeq" id="WP_136456615.1">
    <property type="nucleotide sequence ID" value="NZ_SRSF01000001.1"/>
</dbReference>
<keyword evidence="5" id="KW-1185">Reference proteome</keyword>
<dbReference type="InterPro" id="IPR036663">
    <property type="entry name" value="Fumarylacetoacetase_C_sf"/>
</dbReference>
<dbReference type="PANTHER" id="PTHR30143">
    <property type="entry name" value="ACID HYDRATASE"/>
    <property type="match status" value="1"/>
</dbReference>
<name>A0A4S4NPE0_9BACT</name>
<sequence length="296" mass="32300">MSSSIRLSVLLLSALFVFAACGDDDFVDDIFDGEMDELVQTYADRYEANLSYPAATTRLDDFDDEAAYDFQEEFVEELVDRGDEVTGWKLGFTGDAPRPFGAPGPLFGRLLRSQSRASGSTIDISDTWVMGAVGVEVALIIGRDAEFELTDFPLSREQVLNLVEGIAPLTEFPELGFEEGLMGINYRDLIANNAGAKAYVLGETTPLSELQIDIDSIDVRIFRDDSLIGESFSGDALGSQVEALEALLRHLAERDVTLRAGSIIATGSLGGDLGLEPGEYRFEYEQLGTNTFTLVE</sequence>
<feature type="chain" id="PRO_5021001951" description="Fumarylacetoacetase-like C-terminal domain-containing protein" evidence="2">
    <location>
        <begin position="20"/>
        <end position="296"/>
    </location>
</feature>
<dbReference type="GO" id="GO:0008684">
    <property type="term" value="F:2-oxopent-4-enoate hydratase activity"/>
    <property type="evidence" value="ECO:0007669"/>
    <property type="project" value="TreeGrafter"/>
</dbReference>
<gene>
    <name evidence="4" type="ORF">E4021_04060</name>
</gene>
<dbReference type="InterPro" id="IPR011234">
    <property type="entry name" value="Fumarylacetoacetase-like_C"/>
</dbReference>
<feature type="domain" description="Fumarylacetoacetase-like C-terminal" evidence="3">
    <location>
        <begin position="132"/>
        <end position="289"/>
    </location>
</feature>
<dbReference type="SUPFAM" id="SSF56529">
    <property type="entry name" value="FAH"/>
    <property type="match status" value="1"/>
</dbReference>
<evidence type="ECO:0000256" key="1">
    <source>
        <dbReference type="ARBA" id="ARBA00023239"/>
    </source>
</evidence>
<keyword evidence="2" id="KW-0732">Signal</keyword>
<feature type="signal peptide" evidence="2">
    <location>
        <begin position="1"/>
        <end position="19"/>
    </location>
</feature>
<dbReference type="PANTHER" id="PTHR30143:SF0">
    <property type="entry name" value="2-KETO-4-PENTENOATE HYDRATASE"/>
    <property type="match status" value="1"/>
</dbReference>
<accession>A0A4S4NPE0</accession>
<dbReference type="OrthoDB" id="9792137at2"/>
<protein>
    <recommendedName>
        <fullName evidence="3">Fumarylacetoacetase-like C-terminal domain-containing protein</fullName>
    </recommendedName>
</protein>
<dbReference type="GO" id="GO:0005737">
    <property type="term" value="C:cytoplasm"/>
    <property type="evidence" value="ECO:0007669"/>
    <property type="project" value="TreeGrafter"/>
</dbReference>
<dbReference type="PROSITE" id="PS51257">
    <property type="entry name" value="PROKAR_LIPOPROTEIN"/>
    <property type="match status" value="1"/>
</dbReference>
<dbReference type="Proteomes" id="UP000308528">
    <property type="component" value="Unassembled WGS sequence"/>
</dbReference>
<organism evidence="4 5">
    <name type="scientific">Neolewinella litorea</name>
    <dbReference type="NCBI Taxonomy" id="2562452"/>
    <lineage>
        <taxon>Bacteria</taxon>
        <taxon>Pseudomonadati</taxon>
        <taxon>Bacteroidota</taxon>
        <taxon>Saprospiria</taxon>
        <taxon>Saprospirales</taxon>
        <taxon>Lewinellaceae</taxon>
        <taxon>Neolewinella</taxon>
    </lineage>
</organism>
<evidence type="ECO:0000256" key="2">
    <source>
        <dbReference type="SAM" id="SignalP"/>
    </source>
</evidence>
<dbReference type="EMBL" id="SRSF01000001">
    <property type="protein sequence ID" value="THH41772.1"/>
    <property type="molecule type" value="Genomic_DNA"/>
</dbReference>
<dbReference type="AlphaFoldDB" id="A0A4S4NPE0"/>
<comment type="caution">
    <text evidence="4">The sequence shown here is derived from an EMBL/GenBank/DDBJ whole genome shotgun (WGS) entry which is preliminary data.</text>
</comment>
<evidence type="ECO:0000259" key="3">
    <source>
        <dbReference type="Pfam" id="PF01557"/>
    </source>
</evidence>
<evidence type="ECO:0000313" key="4">
    <source>
        <dbReference type="EMBL" id="THH41772.1"/>
    </source>
</evidence>
<dbReference type="InterPro" id="IPR050772">
    <property type="entry name" value="Hydratase-Decarb/MhpD_sf"/>
</dbReference>
<reference evidence="4 5" key="1">
    <citation type="submission" date="2019-04" db="EMBL/GenBank/DDBJ databases">
        <title>Lewinella litorea sp. nov., isolated from a marine sand.</title>
        <authorList>
            <person name="Yoon J.-H."/>
        </authorList>
    </citation>
    <scope>NUCLEOTIDE SEQUENCE [LARGE SCALE GENOMIC DNA]</scope>
    <source>
        <strain evidence="4 5">HSMS-39</strain>
    </source>
</reference>
<proteinExistence type="predicted"/>
<dbReference type="Pfam" id="PF01557">
    <property type="entry name" value="FAA_hydrolase"/>
    <property type="match status" value="1"/>
</dbReference>